<dbReference type="GeneID" id="111245656"/>
<keyword evidence="9" id="KW-1185">Reference proteome</keyword>
<evidence type="ECO:0000313" key="8">
    <source>
        <dbReference type="EnsemblMetazoa" id="XP_022650013"/>
    </source>
</evidence>
<dbReference type="Proteomes" id="UP000594260">
    <property type="component" value="Unplaced"/>
</dbReference>
<dbReference type="CDD" id="cd08368">
    <property type="entry name" value="LIM"/>
    <property type="match status" value="2"/>
</dbReference>
<evidence type="ECO:0000256" key="2">
    <source>
        <dbReference type="ARBA" id="ARBA00022737"/>
    </source>
</evidence>
<sequence>MFNPAPGPPHILGIPSINDGNRQVNPQCSFCAKEIYEGELEDVPHERLKWHRNTCFRCSSCSLPLVRGRPYIIVQEGALCMECFATTRNQNADCSWQENVTVQYRARRVHFNNNAIQRVYSPEASIIEEPWPQAAKAPMNPALGKGQQCFSTVPATATREGSPALHSLVTTSRQGPSLVSQNIEDLPALDGDVDEGLSLNASSSWFNDLANSFQVGGKTCHPNGNSSSVNGGSNKKGGESKTFPCSTPPPTPTDLEKASSTSNEQSMLSSPSVDHNGSAGHQSLKPMDVSFDRGSKQGSPHDLDSHQERPVNEEPNDQDEVVHPDGNIEVARHSPRTHRVRGLQTPSPPYNASRDTSTALSTISDVHFGSSTPEKGGRPVTPLLSTSYNGAIDSTLEITSLHKVASPKTDLLDPELSFNSPTNAESFQQARQKFIDSAHQDSGQGKFICYRCARKVYGLDCLNILDRHYHRSCFRCCKCPARLDQKNYFDQNKDPYCRKCYQKSAMTPKYNPSPAYDRSVLPDDNGKDLQNQTGTS</sequence>
<evidence type="ECO:0000256" key="4">
    <source>
        <dbReference type="ARBA" id="ARBA00023038"/>
    </source>
</evidence>
<dbReference type="InParanoid" id="A0A7M7M570"/>
<evidence type="ECO:0000256" key="6">
    <source>
        <dbReference type="SAM" id="MobiDB-lite"/>
    </source>
</evidence>
<dbReference type="PANTHER" id="PTHR24207">
    <property type="entry name" value="ZYX102 PROTEIN"/>
    <property type="match status" value="1"/>
</dbReference>
<dbReference type="EnsemblMetazoa" id="XM_022794278">
    <property type="protein sequence ID" value="XP_022650013"/>
    <property type="gene ID" value="LOC111245656"/>
</dbReference>
<dbReference type="PROSITE" id="PS50023">
    <property type="entry name" value="LIM_DOMAIN_2"/>
    <property type="match status" value="2"/>
</dbReference>
<dbReference type="GO" id="GO:0046872">
    <property type="term" value="F:metal ion binding"/>
    <property type="evidence" value="ECO:0007669"/>
    <property type="project" value="UniProtKB-KW"/>
</dbReference>
<proteinExistence type="predicted"/>
<keyword evidence="2" id="KW-0677">Repeat</keyword>
<dbReference type="Pfam" id="PF00412">
    <property type="entry name" value="LIM"/>
    <property type="match status" value="2"/>
</dbReference>
<dbReference type="RefSeq" id="XP_022650013.1">
    <property type="nucleotide sequence ID" value="XM_022794278.1"/>
</dbReference>
<dbReference type="PROSITE" id="PS00478">
    <property type="entry name" value="LIM_DOMAIN_1"/>
    <property type="match status" value="1"/>
</dbReference>
<dbReference type="AlphaFoldDB" id="A0A7M7M570"/>
<dbReference type="Gene3D" id="2.10.110.10">
    <property type="entry name" value="Cysteine Rich Protein"/>
    <property type="match status" value="2"/>
</dbReference>
<feature type="compositionally biased region" description="Low complexity" evidence="6">
    <location>
        <begin position="223"/>
        <end position="233"/>
    </location>
</feature>
<dbReference type="PANTHER" id="PTHR24207:SF2">
    <property type="entry name" value="ZYX102 PROTEIN"/>
    <property type="match status" value="1"/>
</dbReference>
<evidence type="ECO:0000256" key="3">
    <source>
        <dbReference type="ARBA" id="ARBA00022833"/>
    </source>
</evidence>
<dbReference type="SMART" id="SM00132">
    <property type="entry name" value="LIM"/>
    <property type="match status" value="2"/>
</dbReference>
<feature type="domain" description="LIM zinc-binding" evidence="7">
    <location>
        <begin position="447"/>
        <end position="507"/>
    </location>
</feature>
<keyword evidence="4 5" id="KW-0440">LIM domain</keyword>
<reference evidence="8" key="1">
    <citation type="submission" date="2021-01" db="UniProtKB">
        <authorList>
            <consortium name="EnsemblMetazoa"/>
        </authorList>
    </citation>
    <scope>IDENTIFICATION</scope>
</reference>
<evidence type="ECO:0000256" key="1">
    <source>
        <dbReference type="ARBA" id="ARBA00022723"/>
    </source>
</evidence>
<dbReference type="InterPro" id="IPR001781">
    <property type="entry name" value="Znf_LIM"/>
</dbReference>
<name>A0A7M7M570_VARDE</name>
<protein>
    <recommendedName>
        <fullName evidence="7">LIM zinc-binding domain-containing protein</fullName>
    </recommendedName>
</protein>
<feature type="region of interest" description="Disordered" evidence="6">
    <location>
        <begin position="221"/>
        <end position="356"/>
    </location>
</feature>
<keyword evidence="1 5" id="KW-0479">Metal-binding</keyword>
<organism evidence="8 9">
    <name type="scientific">Varroa destructor</name>
    <name type="common">Honeybee mite</name>
    <dbReference type="NCBI Taxonomy" id="109461"/>
    <lineage>
        <taxon>Eukaryota</taxon>
        <taxon>Metazoa</taxon>
        <taxon>Ecdysozoa</taxon>
        <taxon>Arthropoda</taxon>
        <taxon>Chelicerata</taxon>
        <taxon>Arachnida</taxon>
        <taxon>Acari</taxon>
        <taxon>Parasitiformes</taxon>
        <taxon>Mesostigmata</taxon>
        <taxon>Gamasina</taxon>
        <taxon>Dermanyssoidea</taxon>
        <taxon>Varroidae</taxon>
        <taxon>Varroa</taxon>
    </lineage>
</organism>
<evidence type="ECO:0000313" key="9">
    <source>
        <dbReference type="Proteomes" id="UP000594260"/>
    </source>
</evidence>
<feature type="domain" description="LIM zinc-binding" evidence="7">
    <location>
        <begin position="26"/>
        <end position="90"/>
    </location>
</feature>
<keyword evidence="3 5" id="KW-0862">Zinc</keyword>
<feature type="compositionally biased region" description="Basic and acidic residues" evidence="6">
    <location>
        <begin position="290"/>
        <end position="312"/>
    </location>
</feature>
<evidence type="ECO:0000256" key="5">
    <source>
        <dbReference type="PROSITE-ProRule" id="PRU00125"/>
    </source>
</evidence>
<accession>A0A7M7M570</accession>
<feature type="region of interest" description="Disordered" evidence="6">
    <location>
        <begin position="506"/>
        <end position="536"/>
    </location>
</feature>
<feature type="compositionally biased region" description="Polar residues" evidence="6">
    <location>
        <begin position="258"/>
        <end position="281"/>
    </location>
</feature>
<evidence type="ECO:0000259" key="7">
    <source>
        <dbReference type="PROSITE" id="PS50023"/>
    </source>
</evidence>
<dbReference type="OrthoDB" id="25654at2759"/>
<dbReference type="KEGG" id="vde:111245656"/>